<organism evidence="1 2">
    <name type="scientific">Mycobacterium basiliense</name>
    <dbReference type="NCBI Taxonomy" id="2094119"/>
    <lineage>
        <taxon>Bacteria</taxon>
        <taxon>Bacillati</taxon>
        <taxon>Actinomycetota</taxon>
        <taxon>Actinomycetes</taxon>
        <taxon>Mycobacteriales</taxon>
        <taxon>Mycobacteriaceae</taxon>
        <taxon>Mycobacterium</taxon>
    </lineage>
</organism>
<sequence>MTYQVPDLLTGTELALLATVGKAENSSGLPRWQQVHFNRDVARQFFNLEPGDDRSITLEKLSTAGRVVERKCKKLVFSQSSNRNPKIEFHFGPTDLQYPQDSQRPLLVVVESAHLTYRYRTLMPGDEGHDAIQRLLDAGPSVGRGLPRRIVTLDDIEAYWPGAALRGGI</sequence>
<dbReference type="Proteomes" id="UP000269998">
    <property type="component" value="Chromosome"/>
</dbReference>
<dbReference type="OrthoDB" id="9148335at2"/>
<accession>A0A447GJP7</accession>
<dbReference type="RefSeq" id="WP_158018273.1">
    <property type="nucleotide sequence ID" value="NZ_CBCSKE010000065.1"/>
</dbReference>
<reference evidence="2" key="1">
    <citation type="submission" date="2018-02" db="EMBL/GenBank/DDBJ databases">
        <authorList>
            <person name="Seth-Smith MB H."/>
            <person name="Seth-Smith H."/>
        </authorList>
    </citation>
    <scope>NUCLEOTIDE SEQUENCE [LARGE SCALE GENOMIC DNA]</scope>
</reference>
<evidence type="ECO:0000313" key="2">
    <source>
        <dbReference type="Proteomes" id="UP000269998"/>
    </source>
</evidence>
<name>A0A447GJP7_9MYCO</name>
<dbReference type="EMBL" id="LR130759">
    <property type="protein sequence ID" value="VDM90625.1"/>
    <property type="molecule type" value="Genomic_DNA"/>
</dbReference>
<keyword evidence="2" id="KW-1185">Reference proteome</keyword>
<dbReference type="KEGG" id="mbai:MB901379_04227"/>
<gene>
    <name evidence="1" type="ORF">MB901379_04227</name>
</gene>
<protein>
    <submittedName>
        <fullName evidence="1">Uncharacterized protein</fullName>
    </submittedName>
</protein>
<evidence type="ECO:0000313" key="1">
    <source>
        <dbReference type="EMBL" id="VDM90625.1"/>
    </source>
</evidence>
<dbReference type="AlphaFoldDB" id="A0A447GJP7"/>
<proteinExistence type="predicted"/>